<dbReference type="EMBL" id="SGBD01000001">
    <property type="protein sequence ID" value="RZD15280.1"/>
    <property type="molecule type" value="Genomic_DNA"/>
</dbReference>
<dbReference type="SUPFAM" id="SSF51283">
    <property type="entry name" value="dUTPase-like"/>
    <property type="match status" value="1"/>
</dbReference>
<dbReference type="GO" id="GO:0000287">
    <property type="term" value="F:magnesium ion binding"/>
    <property type="evidence" value="ECO:0007669"/>
    <property type="project" value="InterPro"/>
</dbReference>
<dbReference type="Pfam" id="PF00692">
    <property type="entry name" value="dUTPase"/>
    <property type="match status" value="1"/>
</dbReference>
<dbReference type="AlphaFoldDB" id="A0A519BDD3"/>
<organism evidence="7 8">
    <name type="scientific">Candidatus Acidulodesulfobacterium ferriphilum</name>
    <dbReference type="NCBI Taxonomy" id="2597223"/>
    <lineage>
        <taxon>Bacteria</taxon>
        <taxon>Deltaproteobacteria</taxon>
        <taxon>Candidatus Acidulodesulfobacterales</taxon>
        <taxon>Candidatus Acidulodesulfobacterium</taxon>
    </lineage>
</organism>
<accession>A0A519BDD3</accession>
<protein>
    <recommendedName>
        <fullName evidence="2">dUTP diphosphatase</fullName>
        <ecNumber evidence="2">3.6.1.23</ecNumber>
    </recommendedName>
</protein>
<dbReference type="InterPro" id="IPR033704">
    <property type="entry name" value="dUTPase_trimeric"/>
</dbReference>
<dbReference type="GO" id="GO:0006226">
    <property type="term" value="P:dUMP biosynthetic process"/>
    <property type="evidence" value="ECO:0007669"/>
    <property type="project" value="InterPro"/>
</dbReference>
<keyword evidence="4" id="KW-0546">Nucleotide metabolism</keyword>
<evidence type="ECO:0000256" key="3">
    <source>
        <dbReference type="ARBA" id="ARBA00022801"/>
    </source>
</evidence>
<proteinExistence type="inferred from homology"/>
<sequence>MVLPRRNRLILLFVVYGNIIIAHTGFKMEFPIGYAAVIKEKSGLAVKGVEIKGGIVDHEYRGEIVVLAKNKSKDIITLSPGQKIAQMLIVPVWTGQPQRVVSVNTETTRKDNGFGSTGE</sequence>
<comment type="catalytic activity">
    <reaction evidence="5">
        <text>dUTP + H2O = dUMP + diphosphate + H(+)</text>
        <dbReference type="Rhea" id="RHEA:10248"/>
        <dbReference type="ChEBI" id="CHEBI:15377"/>
        <dbReference type="ChEBI" id="CHEBI:15378"/>
        <dbReference type="ChEBI" id="CHEBI:33019"/>
        <dbReference type="ChEBI" id="CHEBI:61555"/>
        <dbReference type="ChEBI" id="CHEBI:246422"/>
        <dbReference type="EC" id="3.6.1.23"/>
    </reaction>
</comment>
<dbReference type="InterPro" id="IPR008181">
    <property type="entry name" value="dUTPase"/>
</dbReference>
<dbReference type="Proteomes" id="UP000320813">
    <property type="component" value="Unassembled WGS sequence"/>
</dbReference>
<evidence type="ECO:0000256" key="1">
    <source>
        <dbReference type="ARBA" id="ARBA00006581"/>
    </source>
</evidence>
<dbReference type="InterPro" id="IPR036157">
    <property type="entry name" value="dUTPase-like_sf"/>
</dbReference>
<evidence type="ECO:0000259" key="6">
    <source>
        <dbReference type="Pfam" id="PF00692"/>
    </source>
</evidence>
<dbReference type="InterPro" id="IPR029054">
    <property type="entry name" value="dUTPase-like"/>
</dbReference>
<evidence type="ECO:0000313" key="8">
    <source>
        <dbReference type="Proteomes" id="UP000320813"/>
    </source>
</evidence>
<dbReference type="GO" id="GO:0046081">
    <property type="term" value="P:dUTP catabolic process"/>
    <property type="evidence" value="ECO:0007669"/>
    <property type="project" value="InterPro"/>
</dbReference>
<evidence type="ECO:0000256" key="2">
    <source>
        <dbReference type="ARBA" id="ARBA00012379"/>
    </source>
</evidence>
<evidence type="ECO:0000313" key="7">
    <source>
        <dbReference type="EMBL" id="RZD15280.1"/>
    </source>
</evidence>
<feature type="domain" description="dUTPase-like" evidence="6">
    <location>
        <begin position="19"/>
        <end position="118"/>
    </location>
</feature>
<evidence type="ECO:0000256" key="5">
    <source>
        <dbReference type="ARBA" id="ARBA00047686"/>
    </source>
</evidence>
<dbReference type="CDD" id="cd07557">
    <property type="entry name" value="trimeric_dUTPase"/>
    <property type="match status" value="1"/>
</dbReference>
<dbReference type="PANTHER" id="PTHR11241:SF0">
    <property type="entry name" value="DEOXYURIDINE 5'-TRIPHOSPHATE NUCLEOTIDOHYDROLASE"/>
    <property type="match status" value="1"/>
</dbReference>
<reference evidence="7 8" key="1">
    <citation type="submission" date="2019-01" db="EMBL/GenBank/DDBJ databases">
        <title>Insights into ecological role of a new deltaproteobacterial order Candidatus Sinidesulfobacterales (Sva0485) by metagenomics and metatranscriptomics.</title>
        <authorList>
            <person name="Tan S."/>
            <person name="Liu J."/>
            <person name="Fang Y."/>
            <person name="Hedlund B.P."/>
            <person name="Lian Z.H."/>
            <person name="Huang L.Y."/>
            <person name="Li J.T."/>
            <person name="Huang L.N."/>
            <person name="Li W.J."/>
            <person name="Jiang H.C."/>
            <person name="Dong H.L."/>
            <person name="Shu W.S."/>
        </authorList>
    </citation>
    <scope>NUCLEOTIDE SEQUENCE [LARGE SCALE GENOMIC DNA]</scope>
    <source>
        <strain evidence="7">AP3</strain>
    </source>
</reference>
<dbReference type="PANTHER" id="PTHR11241">
    <property type="entry name" value="DEOXYURIDINE 5'-TRIPHOSPHATE NUCLEOTIDOHYDROLASE"/>
    <property type="match status" value="1"/>
</dbReference>
<dbReference type="GO" id="GO:0004170">
    <property type="term" value="F:dUTP diphosphatase activity"/>
    <property type="evidence" value="ECO:0007669"/>
    <property type="project" value="UniProtKB-EC"/>
</dbReference>
<keyword evidence="3" id="KW-0378">Hydrolase</keyword>
<comment type="caution">
    <text evidence="7">The sequence shown here is derived from an EMBL/GenBank/DDBJ whole genome shotgun (WGS) entry which is preliminary data.</text>
</comment>
<comment type="similarity">
    <text evidence="1">Belongs to the dUTPase family.</text>
</comment>
<gene>
    <name evidence="7" type="ORF">EVJ47_03140</name>
</gene>
<dbReference type="EC" id="3.6.1.23" evidence="2"/>
<name>A0A519BDD3_9DELT</name>
<evidence type="ECO:0000256" key="4">
    <source>
        <dbReference type="ARBA" id="ARBA00023080"/>
    </source>
</evidence>
<dbReference type="Gene3D" id="2.70.40.10">
    <property type="match status" value="1"/>
</dbReference>